<organism evidence="1 2">
    <name type="scientific">Strongylus vulgaris</name>
    <name type="common">Blood worm</name>
    <dbReference type="NCBI Taxonomy" id="40348"/>
    <lineage>
        <taxon>Eukaryota</taxon>
        <taxon>Metazoa</taxon>
        <taxon>Ecdysozoa</taxon>
        <taxon>Nematoda</taxon>
        <taxon>Chromadorea</taxon>
        <taxon>Rhabditida</taxon>
        <taxon>Rhabditina</taxon>
        <taxon>Rhabditomorpha</taxon>
        <taxon>Strongyloidea</taxon>
        <taxon>Strongylidae</taxon>
        <taxon>Strongylus</taxon>
    </lineage>
</organism>
<protein>
    <submittedName>
        <fullName evidence="1">Uncharacterized protein</fullName>
    </submittedName>
</protein>
<dbReference type="EMBL" id="UYYB01147808">
    <property type="protein sequence ID" value="VDM85954.1"/>
    <property type="molecule type" value="Genomic_DNA"/>
</dbReference>
<keyword evidence="2" id="KW-1185">Reference proteome</keyword>
<dbReference type="Proteomes" id="UP000270094">
    <property type="component" value="Unassembled WGS sequence"/>
</dbReference>
<name>A0A3P7K3P5_STRVU</name>
<gene>
    <name evidence="1" type="ORF">SVUK_LOCUS20952</name>
</gene>
<evidence type="ECO:0000313" key="2">
    <source>
        <dbReference type="Proteomes" id="UP000270094"/>
    </source>
</evidence>
<reference evidence="1 2" key="1">
    <citation type="submission" date="2018-11" db="EMBL/GenBank/DDBJ databases">
        <authorList>
            <consortium name="Pathogen Informatics"/>
        </authorList>
    </citation>
    <scope>NUCLEOTIDE SEQUENCE [LARGE SCALE GENOMIC DNA]</scope>
</reference>
<accession>A0A3P7K3P5</accession>
<dbReference type="AlphaFoldDB" id="A0A3P7K3P5"/>
<proteinExistence type="predicted"/>
<evidence type="ECO:0000313" key="1">
    <source>
        <dbReference type="EMBL" id="VDM85954.1"/>
    </source>
</evidence>
<sequence length="68" mass="7384">MCLLVLEQPGSAACKEMHKAPGFGVLNYPSEEAKEVLCTIDPVFNLRGQLDYLPGGEGLILIAIWPIL</sequence>